<gene>
    <name evidence="1" type="ORF">L6452_36660</name>
</gene>
<reference evidence="1 2" key="2">
    <citation type="journal article" date="2022" name="Mol. Ecol. Resour.">
        <title>The genomes of chicory, endive, great burdock and yacon provide insights into Asteraceae paleo-polyploidization history and plant inulin production.</title>
        <authorList>
            <person name="Fan W."/>
            <person name="Wang S."/>
            <person name="Wang H."/>
            <person name="Wang A."/>
            <person name="Jiang F."/>
            <person name="Liu H."/>
            <person name="Zhao H."/>
            <person name="Xu D."/>
            <person name="Zhang Y."/>
        </authorList>
    </citation>
    <scope>NUCLEOTIDE SEQUENCE [LARGE SCALE GENOMIC DNA]</scope>
    <source>
        <strain evidence="2">cv. Niubang</strain>
    </source>
</reference>
<accession>A0ACB8Y9R3</accession>
<comment type="caution">
    <text evidence="1">The sequence shown here is derived from an EMBL/GenBank/DDBJ whole genome shotgun (WGS) entry which is preliminary data.</text>
</comment>
<proteinExistence type="predicted"/>
<keyword evidence="2" id="KW-1185">Reference proteome</keyword>
<dbReference type="EMBL" id="CM042059">
    <property type="protein sequence ID" value="KAI3681855.1"/>
    <property type="molecule type" value="Genomic_DNA"/>
</dbReference>
<reference evidence="2" key="1">
    <citation type="journal article" date="2022" name="Mol. Ecol. Resour.">
        <title>The genomes of chicory, endive, great burdock and yacon provide insights into Asteraceae palaeo-polyploidization history and plant inulin production.</title>
        <authorList>
            <person name="Fan W."/>
            <person name="Wang S."/>
            <person name="Wang H."/>
            <person name="Wang A."/>
            <person name="Jiang F."/>
            <person name="Liu H."/>
            <person name="Zhao H."/>
            <person name="Xu D."/>
            <person name="Zhang Y."/>
        </authorList>
    </citation>
    <scope>NUCLEOTIDE SEQUENCE [LARGE SCALE GENOMIC DNA]</scope>
    <source>
        <strain evidence="2">cv. Niubang</strain>
    </source>
</reference>
<evidence type="ECO:0000313" key="1">
    <source>
        <dbReference type="EMBL" id="KAI3681855.1"/>
    </source>
</evidence>
<dbReference type="Proteomes" id="UP001055879">
    <property type="component" value="Linkage Group LG13"/>
</dbReference>
<name>A0ACB8Y9R3_ARCLA</name>
<sequence>MPVNLLSLPQFHLLNSSSLPVTLITMQTNSSLSRIGTVFTRAFPDRLNSQSLSSSDNLGFPKLMTTVQPELRISKSGSEIRAAKSLIEDEAELSGWFKKSSYSESDDEWRSGDRGGRGGSGVKRSDDYNGGYGNRERGGGNRGSFGGSSRGGGNRDSYGGGSRGGGNWDSYGGGSRGGGNRGSYGGSSRGGGGNRDSFSGSSRGRGRFGGEFGSRDEGSVSRRENRFENGRGGRGSSNLSGRGRGRFGGETGRRNDGFSRDSNRENGNWGSYFDSKERYGRDTEREDDRFVSNRRDDRFGGSGRGRGRLGGEVGRRNDSFSRDSNRGNGNWGSFDSFPKEKERYVRDPERENDRFVSNRRDDDRFGGSVRGSRGGGGGGVRTGVKRMGAGSLMMSDEEDVDDEEGEKILMHNYKELISDEEDNDEYEDDEEDDDVVLGKGLSLSGLDIEDGATSLPRVSTDGNESYLSETRFDQCSVSPLSLKAIKNAGYDKMTIVQEATLPVILKGKDVLAKARTGTGKTVAFLLPSIEVVVNSPPVGRDERWPPIVVLIICPTRELASQAAMEANKLLKYHPSVGVQVVIGGTRLATEQRRIQANPCQILVATPGRLKDHIMNTSGFATRMNGVKILVLDEADHLLDMGFRKDIENIIAAVPKQRQTLLFSATVPPEVRQICHIALKRDHEYINTVEEGSEETHTQVQQKHLVAPLEKQFSLLYTLLKDHITDDPDYKVLVFCTTAMVTKLVADLLGQLKLNVREIHSRKSQSYRTQVSDEFRKSKGLILVTSDVSARGVDYPDVTLVIQVGLPADKAQYIHRLGRTGRKGKEGQGILMLAPWEQFFLSTLADLPISKADIPLVDPDTKKKVERALSYVDMKNKESAYQAWLGYYNSNKTVGKDKQRLVELANEFSRSMGLDTPPAISRLVLGKMGLKNVPGLRSK</sequence>
<organism evidence="1 2">
    <name type="scientific">Arctium lappa</name>
    <name type="common">Greater burdock</name>
    <name type="synonym">Lappa major</name>
    <dbReference type="NCBI Taxonomy" id="4217"/>
    <lineage>
        <taxon>Eukaryota</taxon>
        <taxon>Viridiplantae</taxon>
        <taxon>Streptophyta</taxon>
        <taxon>Embryophyta</taxon>
        <taxon>Tracheophyta</taxon>
        <taxon>Spermatophyta</taxon>
        <taxon>Magnoliopsida</taxon>
        <taxon>eudicotyledons</taxon>
        <taxon>Gunneridae</taxon>
        <taxon>Pentapetalae</taxon>
        <taxon>asterids</taxon>
        <taxon>campanulids</taxon>
        <taxon>Asterales</taxon>
        <taxon>Asteraceae</taxon>
        <taxon>Carduoideae</taxon>
        <taxon>Cardueae</taxon>
        <taxon>Arctiinae</taxon>
        <taxon>Arctium</taxon>
    </lineage>
</organism>
<protein>
    <submittedName>
        <fullName evidence="1">Uncharacterized protein</fullName>
    </submittedName>
</protein>
<evidence type="ECO:0000313" key="2">
    <source>
        <dbReference type="Proteomes" id="UP001055879"/>
    </source>
</evidence>